<feature type="coiled-coil region" evidence="1">
    <location>
        <begin position="394"/>
        <end position="487"/>
    </location>
</feature>
<dbReference type="VEuPathDB" id="FungiDB:PC110_g15520"/>
<feature type="compositionally biased region" description="Basic and acidic residues" evidence="2">
    <location>
        <begin position="493"/>
        <end position="502"/>
    </location>
</feature>
<dbReference type="OrthoDB" id="165427at2759"/>
<dbReference type="STRING" id="29920.A0A329RU05"/>
<evidence type="ECO:0000256" key="2">
    <source>
        <dbReference type="SAM" id="MobiDB-lite"/>
    </source>
</evidence>
<proteinExistence type="predicted"/>
<feature type="coiled-coil region" evidence="1">
    <location>
        <begin position="305"/>
        <end position="363"/>
    </location>
</feature>
<keyword evidence="4" id="KW-1185">Reference proteome</keyword>
<evidence type="ECO:0000313" key="3">
    <source>
        <dbReference type="EMBL" id="RAW28091.1"/>
    </source>
</evidence>
<keyword evidence="1" id="KW-0175">Coiled coil</keyword>
<feature type="compositionally biased region" description="Basic residues" evidence="2">
    <location>
        <begin position="585"/>
        <end position="595"/>
    </location>
</feature>
<dbReference type="AlphaFoldDB" id="A0A329RU05"/>
<dbReference type="PROSITE" id="PS50096">
    <property type="entry name" value="IQ"/>
    <property type="match status" value="1"/>
</dbReference>
<dbReference type="EMBL" id="MJFZ01000514">
    <property type="protein sequence ID" value="RAW28091.1"/>
    <property type="molecule type" value="Genomic_DNA"/>
</dbReference>
<name>A0A329RU05_9STRA</name>
<feature type="region of interest" description="Disordered" evidence="2">
    <location>
        <begin position="585"/>
        <end position="604"/>
    </location>
</feature>
<feature type="region of interest" description="Disordered" evidence="2">
    <location>
        <begin position="493"/>
        <end position="512"/>
    </location>
</feature>
<reference evidence="3 4" key="1">
    <citation type="submission" date="2018-01" db="EMBL/GenBank/DDBJ databases">
        <title>Draft genome of the strawberry crown rot pathogen Phytophthora cactorum.</title>
        <authorList>
            <person name="Armitage A.D."/>
            <person name="Lysoe E."/>
            <person name="Nellist C.F."/>
            <person name="Harrison R.J."/>
            <person name="Brurberg M.B."/>
        </authorList>
    </citation>
    <scope>NUCLEOTIDE SEQUENCE [LARGE SCALE GENOMIC DNA]</scope>
    <source>
        <strain evidence="3 4">10300</strain>
    </source>
</reference>
<dbReference type="Proteomes" id="UP000251314">
    <property type="component" value="Unassembled WGS sequence"/>
</dbReference>
<evidence type="ECO:0008006" key="5">
    <source>
        <dbReference type="Google" id="ProtNLM"/>
    </source>
</evidence>
<evidence type="ECO:0000313" key="4">
    <source>
        <dbReference type="Proteomes" id="UP000251314"/>
    </source>
</evidence>
<organism evidence="3 4">
    <name type="scientific">Phytophthora cactorum</name>
    <dbReference type="NCBI Taxonomy" id="29920"/>
    <lineage>
        <taxon>Eukaryota</taxon>
        <taxon>Sar</taxon>
        <taxon>Stramenopiles</taxon>
        <taxon>Oomycota</taxon>
        <taxon>Peronosporomycetes</taxon>
        <taxon>Peronosporales</taxon>
        <taxon>Peronosporaceae</taxon>
        <taxon>Phytophthora</taxon>
    </lineage>
</organism>
<evidence type="ECO:0000256" key="1">
    <source>
        <dbReference type="SAM" id="Coils"/>
    </source>
</evidence>
<gene>
    <name evidence="3" type="ORF">PC110_g15520</name>
</gene>
<protein>
    <recommendedName>
        <fullName evidence="5">IQ motif, EF-hand binding site</fullName>
    </recommendedName>
</protein>
<accession>A0A329RU05</accession>
<sequence length="776" mass="89366">MSGTGADGAPKETTDVVDVESDAMYHVRLIHSWPPQTSLQLDNSLVSSFYGLQLELRGKVKDRNDSQSPITLFNDGQTVSKTGEIRNPASSPLHFSNNLASSSALRESLDNITGPFELVILGKVPIPAPDDSSIDEDTRAALQQMSSVQVENTLLEINGERFLVDRGVTGADIYRRLWIVASRASLALPFELTLRRHNLAQVSAKIVPFARRKDVQDAQVAQLARLVAEEAALPIDIRRKKLFLIQQLDFEREHYLVAYLSGPLQELHTRIMDSCQWQIYEFGKTLWYLHAPTVRLCAQHPLRNHPEARELIERVQQQVQQAVRRLQRKIRSHQRRQRLLSIIQSEMRRRDEEKRKEQELQHAVLRIQHRIRTYQRRKRLLALIRAETIWLGEVRRQRQLEDEQRREEQRIEEKRQFDVMKLEQQRLHQELGELKLELQQLKLLKEMKSPVQETQSSVNCEEVSAIETMSREEQQILQQRLEKLELEFQTRKESNSVVERETQTSGSNENDAIERLRIAEQKRAQQTIEALELKLRRQNTKEITESVTQTSGRSGGNLRDKAVDTGEDLEWQRYLTLLRVSIKNKKKMSSPKSRHTQTESVDGEKNLIASSMFRAPQNAVPFSASRKFNEECKGFPSLQRGSYSGYSSYNSSTGSLLTLKSSQIDEIDVLAPPTRTFESFFAPTLMSPEQPPPPLVEHSWRQDSTFLPLKTSRKLLEVVSGHQRLTGRLQEYREPIRPIRAMGNYSLFTHNSPVSNSPAANPTKLPYITRRHKNVA</sequence>
<feature type="region of interest" description="Disordered" evidence="2">
    <location>
        <begin position="753"/>
        <end position="776"/>
    </location>
</feature>
<comment type="caution">
    <text evidence="3">The sequence shown here is derived from an EMBL/GenBank/DDBJ whole genome shotgun (WGS) entry which is preliminary data.</text>
</comment>